<protein>
    <recommendedName>
        <fullName evidence="1">IstB-like ATP-binding domain-containing protein</fullName>
    </recommendedName>
</protein>
<evidence type="ECO:0000313" key="2">
    <source>
        <dbReference type="EMBL" id="QNB46838.1"/>
    </source>
</evidence>
<keyword evidence="3" id="KW-1185">Reference proteome</keyword>
<dbReference type="InterPro" id="IPR027417">
    <property type="entry name" value="P-loop_NTPase"/>
</dbReference>
<dbReference type="PANTHER" id="PTHR30050:SF4">
    <property type="entry name" value="ATP-BINDING PROTEIN RV3427C IN INSERTION SEQUENCE-RELATED"/>
    <property type="match status" value="1"/>
</dbReference>
<proteinExistence type="predicted"/>
<gene>
    <name evidence="2" type="ORF">BR63_11270</name>
</gene>
<dbReference type="AlphaFoldDB" id="A0A7G6E434"/>
<dbReference type="GO" id="GO:0006260">
    <property type="term" value="P:DNA replication"/>
    <property type="evidence" value="ECO:0007669"/>
    <property type="project" value="TreeGrafter"/>
</dbReference>
<accession>A0A7G6E434</accession>
<sequence>MFEAEMARMVMQYCDVCLSLGDCPLPMKGWQPVAPSEEAKKMYGEAAPWSYRKCRQQVKAEMEKQQAAAMAGKWQERTLDSYKVHAGNKQAYEVCVEYAKRLNPFVKDGILLYGSVGTGKTHLAVGILKTAFHRGLTGVLVKVPDLLEEIRRGYNGEYSPLEGKVRNIFLVILDDLGAEKVTDWVREKLYSIIDHRYENEKPLIITTNCPPSELTERIGVRTADRLREMCKIVEVQGKSYRAVC</sequence>
<dbReference type="PANTHER" id="PTHR30050">
    <property type="entry name" value="CHROMOSOMAL REPLICATION INITIATOR PROTEIN DNAA"/>
    <property type="match status" value="1"/>
</dbReference>
<dbReference type="RefSeq" id="WP_034420276.1">
    <property type="nucleotide sequence ID" value="NZ_CP045798.1"/>
</dbReference>
<evidence type="ECO:0000259" key="1">
    <source>
        <dbReference type="Pfam" id="PF01695"/>
    </source>
</evidence>
<dbReference type="EMBL" id="CP045798">
    <property type="protein sequence ID" value="QNB46838.1"/>
    <property type="molecule type" value="Genomic_DNA"/>
</dbReference>
<dbReference type="GO" id="GO:0005524">
    <property type="term" value="F:ATP binding"/>
    <property type="evidence" value="ECO:0007669"/>
    <property type="project" value="InterPro"/>
</dbReference>
<dbReference type="InterPro" id="IPR002611">
    <property type="entry name" value="IstB_ATP-bd"/>
</dbReference>
<dbReference type="Proteomes" id="UP000515847">
    <property type="component" value="Chromosome"/>
</dbReference>
<evidence type="ECO:0000313" key="3">
    <source>
        <dbReference type="Proteomes" id="UP000515847"/>
    </source>
</evidence>
<feature type="domain" description="IstB-like ATP-binding" evidence="1">
    <location>
        <begin position="107"/>
        <end position="241"/>
    </location>
</feature>
<reference evidence="2 3" key="1">
    <citation type="journal article" date="2019" name="Front. Microbiol.">
        <title>Thermoanaerosceptrum fracticalcis gen. nov. sp. nov., a Novel Fumarate-Fermenting Microorganism From a Deep Fractured Carbonate Aquifer of the US Great Basin.</title>
        <authorList>
            <person name="Hamilton-Brehm S.D."/>
            <person name="Stewart L.E."/>
            <person name="Zavarin M."/>
            <person name="Caldwell M."/>
            <person name="Lawson P.A."/>
            <person name="Onstott T.C."/>
            <person name="Grzymski J."/>
            <person name="Neveux I."/>
            <person name="Lollar B.S."/>
            <person name="Russell C.E."/>
            <person name="Moser D.P."/>
        </authorList>
    </citation>
    <scope>NUCLEOTIDE SEQUENCE [LARGE SCALE GENOMIC DNA]</scope>
    <source>
        <strain evidence="2 3">DRI-13</strain>
    </source>
</reference>
<dbReference type="Gene3D" id="3.40.50.300">
    <property type="entry name" value="P-loop containing nucleotide triphosphate hydrolases"/>
    <property type="match status" value="1"/>
</dbReference>
<dbReference type="KEGG" id="tfr:BR63_11270"/>
<dbReference type="CDD" id="cd00009">
    <property type="entry name" value="AAA"/>
    <property type="match status" value="1"/>
</dbReference>
<name>A0A7G6E434_THEFR</name>
<dbReference type="SUPFAM" id="SSF52540">
    <property type="entry name" value="P-loop containing nucleoside triphosphate hydrolases"/>
    <property type="match status" value="1"/>
</dbReference>
<organism evidence="2 3">
    <name type="scientific">Thermanaerosceptrum fracticalcis</name>
    <dbReference type="NCBI Taxonomy" id="1712410"/>
    <lineage>
        <taxon>Bacteria</taxon>
        <taxon>Bacillati</taxon>
        <taxon>Bacillota</taxon>
        <taxon>Clostridia</taxon>
        <taxon>Eubacteriales</taxon>
        <taxon>Peptococcaceae</taxon>
        <taxon>Thermanaerosceptrum</taxon>
    </lineage>
</organism>
<dbReference type="OrthoDB" id="9776217at2"/>
<dbReference type="Pfam" id="PF01695">
    <property type="entry name" value="IstB_IS21"/>
    <property type="match status" value="1"/>
</dbReference>